<keyword evidence="1" id="KW-0175">Coiled coil</keyword>
<name>A0ABD1KG76_9TELE</name>
<dbReference type="PANTHER" id="PTHR45823">
    <property type="entry name" value="T-SNARE COILED-COIL HOMOLOGY DOMAIN-CONTAINING PROTEIN"/>
    <property type="match status" value="1"/>
</dbReference>
<evidence type="ECO:0000259" key="4">
    <source>
        <dbReference type="Pfam" id="PF22938"/>
    </source>
</evidence>
<dbReference type="AlphaFoldDB" id="A0ABD1KG76"/>
<feature type="compositionally biased region" description="Basic residues" evidence="2">
    <location>
        <begin position="542"/>
        <end position="558"/>
    </location>
</feature>
<dbReference type="PANTHER" id="PTHR45823:SF1">
    <property type="entry name" value="T-SNARE COILED-COIL HOMOLOGY DOMAIN-CONTAINING PROTEIN"/>
    <property type="match status" value="1"/>
</dbReference>
<keyword evidence="6" id="KW-1185">Reference proteome</keyword>
<dbReference type="InterPro" id="IPR005162">
    <property type="entry name" value="Retrotrans_gag_dom"/>
</dbReference>
<comment type="caution">
    <text evidence="5">The sequence shown here is derived from an EMBL/GenBank/DDBJ whole genome shotgun (WGS) entry which is preliminary data.</text>
</comment>
<proteinExistence type="predicted"/>
<feature type="region of interest" description="Disordered" evidence="2">
    <location>
        <begin position="1"/>
        <end position="33"/>
    </location>
</feature>
<protein>
    <recommendedName>
        <fullName evidence="7">Retrotransposon gag domain-containing protein</fullName>
    </recommendedName>
</protein>
<feature type="domain" description="Retrotransposon gag" evidence="3">
    <location>
        <begin position="103"/>
        <end position="194"/>
    </location>
</feature>
<evidence type="ECO:0000313" key="5">
    <source>
        <dbReference type="EMBL" id="KAL2098215.1"/>
    </source>
</evidence>
<evidence type="ECO:0000256" key="2">
    <source>
        <dbReference type="SAM" id="MobiDB-lite"/>
    </source>
</evidence>
<sequence length="597" mass="67187">MAELEVIQQRARTAGPPRLSSDSGPDERGRGMKRGQRFAATIPRVYGPSSAHPDTVRSTTYDCPRTKMATYDGKEDWESFLLPFERLARKYGWNGAERVDRLHECLRGAAMRYVCSLPEHIREDYTLLKEHLTQRFGQHDPPATVRRKLGELRQSKESSAEFAEEVRRLITLAYPGVESLQDQLAADAFLKGLKNQKLAYEVMNKDPCSLAEAQKLVETHEHNYKATVGRETDLKSRARRVSWADEDDDMVPLSRRESKGTQDAPQAESIVHVMTKDEDSCSSPPSLRSGCGLTPQASSELLKGFATSVGRKDILGGNVPGLDFLRAANVTIQASGREFIDEEPIPAKIIGGEGPDYFVARVLLEKDVTLPPESELNGDKSEAAVFLDNLEQGLKEAQEVAREHLRAAQECQKRSYDVRAKERPYAVGDLVYIKDSTKKKGFSPKLQPPWKGPCIIVSCLGPVLYEVAGRRDKKVLHHDRLKPYTCDIIPGWIRRKRHHILQGHEAPQRVTDSEICGEPQSQRMESSSSEDQETGQVEHERRGRQRAARRRHQTRRQAHLPTPKGTPLFQADSTPAPLQKATTSRGRQVRPPVRYQQ</sequence>
<dbReference type="Pfam" id="PF22938">
    <property type="entry name" value="Integrase_p58_C"/>
    <property type="match status" value="1"/>
</dbReference>
<gene>
    <name evidence="5" type="ORF">ACEWY4_007422</name>
</gene>
<dbReference type="Pfam" id="PF03732">
    <property type="entry name" value="Retrotrans_gag"/>
    <property type="match status" value="1"/>
</dbReference>
<dbReference type="Proteomes" id="UP001591681">
    <property type="component" value="Unassembled WGS sequence"/>
</dbReference>
<feature type="region of interest" description="Disordered" evidence="2">
    <location>
        <begin position="503"/>
        <end position="597"/>
    </location>
</feature>
<evidence type="ECO:0008006" key="7">
    <source>
        <dbReference type="Google" id="ProtNLM"/>
    </source>
</evidence>
<reference evidence="5 6" key="1">
    <citation type="submission" date="2024-09" db="EMBL/GenBank/DDBJ databases">
        <title>A chromosome-level genome assembly of Gray's grenadier anchovy, Coilia grayii.</title>
        <authorList>
            <person name="Fu Z."/>
        </authorList>
    </citation>
    <scope>NUCLEOTIDE SEQUENCE [LARGE SCALE GENOMIC DNA]</scope>
    <source>
        <strain evidence="5">G4</strain>
        <tissue evidence="5">Muscle</tissue>
    </source>
</reference>
<organism evidence="5 6">
    <name type="scientific">Coilia grayii</name>
    <name type="common">Gray's grenadier anchovy</name>
    <dbReference type="NCBI Taxonomy" id="363190"/>
    <lineage>
        <taxon>Eukaryota</taxon>
        <taxon>Metazoa</taxon>
        <taxon>Chordata</taxon>
        <taxon>Craniata</taxon>
        <taxon>Vertebrata</taxon>
        <taxon>Euteleostomi</taxon>
        <taxon>Actinopterygii</taxon>
        <taxon>Neopterygii</taxon>
        <taxon>Teleostei</taxon>
        <taxon>Clupei</taxon>
        <taxon>Clupeiformes</taxon>
        <taxon>Clupeoidei</taxon>
        <taxon>Engraulidae</taxon>
        <taxon>Coilinae</taxon>
        <taxon>Coilia</taxon>
    </lineage>
</organism>
<evidence type="ECO:0000313" key="6">
    <source>
        <dbReference type="Proteomes" id="UP001591681"/>
    </source>
</evidence>
<feature type="domain" description="Integrase p58-like C-terminal" evidence="4">
    <location>
        <begin position="452"/>
        <end position="483"/>
    </location>
</feature>
<feature type="coiled-coil region" evidence="1">
    <location>
        <begin position="387"/>
        <end position="414"/>
    </location>
</feature>
<evidence type="ECO:0000259" key="3">
    <source>
        <dbReference type="Pfam" id="PF03732"/>
    </source>
</evidence>
<accession>A0ABD1KG76</accession>
<evidence type="ECO:0000256" key="1">
    <source>
        <dbReference type="SAM" id="Coils"/>
    </source>
</evidence>
<dbReference type="EMBL" id="JBHFQA010000006">
    <property type="protein sequence ID" value="KAL2098215.1"/>
    <property type="molecule type" value="Genomic_DNA"/>
</dbReference>
<dbReference type="InterPro" id="IPR054465">
    <property type="entry name" value="Integrase_p58-like_C"/>
</dbReference>